<dbReference type="GO" id="GO:0004239">
    <property type="term" value="F:initiator methionyl aminopeptidase activity"/>
    <property type="evidence" value="ECO:0007669"/>
    <property type="project" value="UniProtKB-EC"/>
</dbReference>
<accession>A0A8C1TCD5</accession>
<evidence type="ECO:0000259" key="8">
    <source>
        <dbReference type="Pfam" id="PF00557"/>
    </source>
</evidence>
<dbReference type="Proteomes" id="UP000694700">
    <property type="component" value="Unplaced"/>
</dbReference>
<feature type="chain" id="PRO_5034078031" description="Methionine aminopeptidase" evidence="7">
    <location>
        <begin position="19"/>
        <end position="340"/>
    </location>
</feature>
<dbReference type="InterPro" id="IPR000994">
    <property type="entry name" value="Pept_M24"/>
</dbReference>
<keyword evidence="2 5" id="KW-0645">Protease</keyword>
<evidence type="ECO:0000256" key="4">
    <source>
        <dbReference type="ARBA" id="ARBA00022801"/>
    </source>
</evidence>
<sequence length="340" mass="38422">HYHTICSSLLLCIGGASLLQRLAQLPSCHRSSSANSNSSHNVVWPGVMRPSYAVPKYIQKQDYVSFSKVPEWPDYIEIKDEEQIQGLRRACQLARHILLLAGKSLKVGMTTDEIDFIVHQEAICHNAYPSPLHYGAFPKSVCTSVNNVVCHGIPDSQPLQDGDIIIIDVYLEGYHGDTSKTFLIGSVSEHGRKLVDVARQCRDQAIPACGPGQPLCVTGNTISKIANSNEFCVCPYFIGHGIGTYFHGYPEIWHHDDFFFFFFFFWWWWFMLLCSFTANDIGLQMEQGMSFTIGLWLNHPTILMEGSSEFKILRDKWTAVSVDDKRCMLCSILTKLPDED</sequence>
<keyword evidence="3 5" id="KW-0479">Metal-binding</keyword>
<dbReference type="InterPro" id="IPR002467">
    <property type="entry name" value="Pept_M24A_MAP1"/>
</dbReference>
<name>A0A8C1TCD5_CYPCA</name>
<dbReference type="Pfam" id="PF00557">
    <property type="entry name" value="Peptidase_M24"/>
    <property type="match status" value="1"/>
</dbReference>
<dbReference type="PROSITE" id="PS00680">
    <property type="entry name" value="MAP_1"/>
    <property type="match status" value="1"/>
</dbReference>
<proteinExistence type="inferred from homology"/>
<dbReference type="InterPro" id="IPR036005">
    <property type="entry name" value="Creatinase/aminopeptidase-like"/>
</dbReference>
<comment type="similarity">
    <text evidence="5">Belongs to the peptidase M24A family.</text>
</comment>
<evidence type="ECO:0000256" key="1">
    <source>
        <dbReference type="ARBA" id="ARBA00022438"/>
    </source>
</evidence>
<dbReference type="GO" id="GO:0070006">
    <property type="term" value="F:metalloaminopeptidase activity"/>
    <property type="evidence" value="ECO:0007669"/>
    <property type="project" value="InterPro"/>
</dbReference>
<keyword evidence="6" id="KW-1133">Transmembrane helix</keyword>
<evidence type="ECO:0000313" key="9">
    <source>
        <dbReference type="Ensembl" id="ENSCCRP00015020646.1"/>
    </source>
</evidence>
<dbReference type="NCBIfam" id="TIGR00500">
    <property type="entry name" value="met_pdase_I"/>
    <property type="match status" value="1"/>
</dbReference>
<comment type="catalytic activity">
    <reaction evidence="5">
        <text>Release of N-terminal amino acids, preferentially methionine, from peptides and arylamides.</text>
        <dbReference type="EC" id="3.4.11.18"/>
    </reaction>
</comment>
<dbReference type="GO" id="GO:0046872">
    <property type="term" value="F:metal ion binding"/>
    <property type="evidence" value="ECO:0007669"/>
    <property type="project" value="UniProtKB-KW"/>
</dbReference>
<evidence type="ECO:0000313" key="10">
    <source>
        <dbReference type="Proteomes" id="UP000694700"/>
    </source>
</evidence>
<comment type="function">
    <text evidence="5">Cotranslationally removes the N-terminal methionine from nascent proteins. The N-terminal methionine is often cleaved when the second residue in the primary sequence is small and uncharged (Met-Ala-, Cys, Gly, Pro, Ser, Thr, or Val).</text>
</comment>
<keyword evidence="7" id="KW-0732">Signal</keyword>
<reference evidence="9" key="1">
    <citation type="submission" date="2025-08" db="UniProtKB">
        <authorList>
            <consortium name="Ensembl"/>
        </authorList>
    </citation>
    <scope>IDENTIFICATION</scope>
</reference>
<evidence type="ECO:0000256" key="5">
    <source>
        <dbReference type="RuleBase" id="RU003653"/>
    </source>
</evidence>
<dbReference type="EC" id="3.4.11.18" evidence="5"/>
<dbReference type="AlphaFoldDB" id="A0A8C1TCD5"/>
<dbReference type="PRINTS" id="PR00599">
    <property type="entry name" value="MAPEPTIDASE"/>
</dbReference>
<keyword evidence="1 5" id="KW-0031">Aminopeptidase</keyword>
<keyword evidence="4" id="KW-0378">Hydrolase</keyword>
<evidence type="ECO:0000256" key="7">
    <source>
        <dbReference type="SAM" id="SignalP"/>
    </source>
</evidence>
<dbReference type="PANTHER" id="PTHR43330">
    <property type="entry name" value="METHIONINE AMINOPEPTIDASE"/>
    <property type="match status" value="1"/>
</dbReference>
<comment type="cofactor">
    <cofactor evidence="5">
        <name>Co(2+)</name>
        <dbReference type="ChEBI" id="CHEBI:48828"/>
    </cofactor>
    <cofactor evidence="5">
        <name>Zn(2+)</name>
        <dbReference type="ChEBI" id="CHEBI:29105"/>
    </cofactor>
    <cofactor evidence="5">
        <name>Mn(2+)</name>
        <dbReference type="ChEBI" id="CHEBI:29035"/>
    </cofactor>
    <cofactor evidence="5">
        <name>Fe(2+)</name>
        <dbReference type="ChEBI" id="CHEBI:29033"/>
    </cofactor>
    <text evidence="5">Binds 2 divalent metal cations per subunit. Has a high-affinity and a low affinity metal-binding site. The true nature of the physiological cofactor is under debate. The enzyme is active with cobalt, zinc, manganese or divalent iron ions.</text>
</comment>
<dbReference type="PANTHER" id="PTHR43330:SF8">
    <property type="entry name" value="METHIONINE AMINOPEPTIDASE 1D, MITOCHONDRIAL"/>
    <property type="match status" value="1"/>
</dbReference>
<feature type="signal peptide" evidence="7">
    <location>
        <begin position="1"/>
        <end position="18"/>
    </location>
</feature>
<dbReference type="SUPFAM" id="SSF55920">
    <property type="entry name" value="Creatinase/aminopeptidase"/>
    <property type="match status" value="1"/>
</dbReference>
<evidence type="ECO:0000256" key="6">
    <source>
        <dbReference type="SAM" id="Phobius"/>
    </source>
</evidence>
<protein>
    <recommendedName>
        <fullName evidence="5">Methionine aminopeptidase</fullName>
        <ecNumber evidence="5">3.4.11.18</ecNumber>
    </recommendedName>
</protein>
<dbReference type="GO" id="GO:0006508">
    <property type="term" value="P:proteolysis"/>
    <property type="evidence" value="ECO:0007669"/>
    <property type="project" value="UniProtKB-KW"/>
</dbReference>
<feature type="domain" description="Peptidase M24" evidence="8">
    <location>
        <begin position="86"/>
        <end position="294"/>
    </location>
</feature>
<dbReference type="Gene3D" id="3.90.230.10">
    <property type="entry name" value="Creatinase/methionine aminopeptidase superfamily"/>
    <property type="match status" value="1"/>
</dbReference>
<dbReference type="InterPro" id="IPR001714">
    <property type="entry name" value="Pept_M24_MAP"/>
</dbReference>
<dbReference type="Ensembl" id="ENSCCRT00015021396.1">
    <property type="protein sequence ID" value="ENSCCRP00015020646.1"/>
    <property type="gene ID" value="ENSCCRG00015008934.1"/>
</dbReference>
<keyword evidence="6" id="KW-0472">Membrane</keyword>
<organism evidence="9 10">
    <name type="scientific">Cyprinus carpio</name>
    <name type="common">Common carp</name>
    <dbReference type="NCBI Taxonomy" id="7962"/>
    <lineage>
        <taxon>Eukaryota</taxon>
        <taxon>Metazoa</taxon>
        <taxon>Chordata</taxon>
        <taxon>Craniata</taxon>
        <taxon>Vertebrata</taxon>
        <taxon>Euteleostomi</taxon>
        <taxon>Actinopterygii</taxon>
        <taxon>Neopterygii</taxon>
        <taxon>Teleostei</taxon>
        <taxon>Ostariophysi</taxon>
        <taxon>Cypriniformes</taxon>
        <taxon>Cyprinidae</taxon>
        <taxon>Cyprininae</taxon>
        <taxon>Cyprinus</taxon>
    </lineage>
</organism>
<keyword evidence="6" id="KW-0812">Transmembrane</keyword>
<evidence type="ECO:0000256" key="2">
    <source>
        <dbReference type="ARBA" id="ARBA00022670"/>
    </source>
</evidence>
<evidence type="ECO:0000256" key="3">
    <source>
        <dbReference type="ARBA" id="ARBA00022723"/>
    </source>
</evidence>
<feature type="transmembrane region" description="Helical" evidence="6">
    <location>
        <begin position="258"/>
        <end position="279"/>
    </location>
</feature>